<accession>A0A2B7XLT8</accession>
<dbReference type="PANTHER" id="PTHR47708:SF2">
    <property type="entry name" value="SI:CH73-132F6.5"/>
    <property type="match status" value="1"/>
</dbReference>
<keyword evidence="4" id="KW-1185">Reference proteome</keyword>
<protein>
    <recommendedName>
        <fullName evidence="5">DUF1446 domain-containing protein</fullName>
    </recommendedName>
</protein>
<dbReference type="STRING" id="1447883.A0A2B7XLT8"/>
<evidence type="ECO:0000313" key="3">
    <source>
        <dbReference type="EMBL" id="PGH09900.1"/>
    </source>
</evidence>
<gene>
    <name evidence="3" type="ORF">AJ80_07610</name>
</gene>
<evidence type="ECO:0000259" key="2">
    <source>
        <dbReference type="Pfam" id="PF23544"/>
    </source>
</evidence>
<dbReference type="AlphaFoldDB" id="A0A2B7XLT8"/>
<evidence type="ECO:0008006" key="5">
    <source>
        <dbReference type="Google" id="ProtNLM"/>
    </source>
</evidence>
<evidence type="ECO:0000313" key="4">
    <source>
        <dbReference type="Proteomes" id="UP000224634"/>
    </source>
</evidence>
<dbReference type="OrthoDB" id="10265871at2759"/>
<reference evidence="3 4" key="1">
    <citation type="submission" date="2017-10" db="EMBL/GenBank/DDBJ databases">
        <title>Comparative genomics in systemic dimorphic fungi from Ajellomycetaceae.</title>
        <authorList>
            <person name="Munoz J.F."/>
            <person name="Mcewen J.G."/>
            <person name="Clay O.K."/>
            <person name="Cuomo C.A."/>
        </authorList>
    </citation>
    <scope>NUCLEOTIDE SEQUENCE [LARGE SCALE GENOMIC DNA]</scope>
    <source>
        <strain evidence="3 4">UAMH7299</strain>
    </source>
</reference>
<name>A0A2B7XLT8_POLH7</name>
<sequence length="603" mass="64807">MKPVKIACYSAFWGDSASAVKQFLENDEPRLDYVVADYLAELTMGLLARFSAQSKKGYISEFLDLVLAPYLDLILKKRIKIVTNAGGLDPVGLKQAIEEHLQKRGLGNRLKVAAIYGDNILSDRESLQREGAFEKFDPLSGASTEEAGIEESGKLLSLNAYTGAEPITEALKQSADIVVTGRCVDSALVVGPLAYEYGWKYTAVQEDLDRLASASLAGHIIECGAQATGGNFTDWKKSACSPDGGWSNMGYPILTFNEDSTFSISKPERTGGVVTCNSVCEQMLYEVLDPENYVLPDVLIDMSQVRLEQTSLGVVTVRGAKGKPPTPWLKCTAVEQKGFRISVDILVCGEEAESKAKTLGRAIIDRTNALAAERFSGTMSPILPSDAAVMLIGNESSLGTSTHRTERREIALRVAARHADRKVLDILSKEAASFLTNSCPGICLLTSGRAKASPNFVASSTLISRERVVPKVQTTGATWPKSVPLFTDGCRLVEPAPGLIQVSGGVSLPHGQGPTQVRLHDVAIGRSGDKGDTANIAIIARDSSYYQYILDQVTPEVIFSQFSHFIASGGTVTRFEVPGVSAVNFVLTRSLGGGGLSSLRLDR</sequence>
<dbReference type="PANTHER" id="PTHR47708">
    <property type="match status" value="1"/>
</dbReference>
<dbReference type="Pfam" id="PF07287">
    <property type="entry name" value="AtuA"/>
    <property type="match status" value="1"/>
</dbReference>
<feature type="domain" description="Acyclic terpene utilisation N-terminal" evidence="1">
    <location>
        <begin position="4"/>
        <end position="473"/>
    </location>
</feature>
<dbReference type="InterPro" id="IPR056362">
    <property type="entry name" value="AtuA-like_ferredoxin_dom"/>
</dbReference>
<dbReference type="EMBL" id="PDNA01000150">
    <property type="protein sequence ID" value="PGH09900.1"/>
    <property type="molecule type" value="Genomic_DNA"/>
</dbReference>
<proteinExistence type="predicted"/>
<dbReference type="Pfam" id="PF23544">
    <property type="entry name" value="AtuA_ferredoxin"/>
    <property type="match status" value="1"/>
</dbReference>
<organism evidence="3 4">
    <name type="scientific">Polytolypa hystricis (strain UAMH7299)</name>
    <dbReference type="NCBI Taxonomy" id="1447883"/>
    <lineage>
        <taxon>Eukaryota</taxon>
        <taxon>Fungi</taxon>
        <taxon>Dikarya</taxon>
        <taxon>Ascomycota</taxon>
        <taxon>Pezizomycotina</taxon>
        <taxon>Eurotiomycetes</taxon>
        <taxon>Eurotiomycetidae</taxon>
        <taxon>Onygenales</taxon>
        <taxon>Onygenales incertae sedis</taxon>
        <taxon>Polytolypa</taxon>
    </lineage>
</organism>
<comment type="caution">
    <text evidence="3">The sequence shown here is derived from an EMBL/GenBank/DDBJ whole genome shotgun (WGS) entry which is preliminary data.</text>
</comment>
<evidence type="ECO:0000259" key="1">
    <source>
        <dbReference type="Pfam" id="PF07287"/>
    </source>
</evidence>
<dbReference type="Proteomes" id="UP000224634">
    <property type="component" value="Unassembled WGS sequence"/>
</dbReference>
<dbReference type="InterPro" id="IPR010839">
    <property type="entry name" value="AtuA_N"/>
</dbReference>
<feature type="domain" description="AtuA-like ferredoxin-fold" evidence="2">
    <location>
        <begin position="517"/>
        <end position="603"/>
    </location>
</feature>